<dbReference type="InterPro" id="IPR000742">
    <property type="entry name" value="EGF"/>
</dbReference>
<evidence type="ECO:0000256" key="3">
    <source>
        <dbReference type="ARBA" id="ARBA00023157"/>
    </source>
</evidence>
<protein>
    <recommendedName>
        <fullName evidence="5">EGF-like domain-containing protein</fullName>
    </recommendedName>
</protein>
<dbReference type="SMART" id="SM00179">
    <property type="entry name" value="EGF_CA"/>
    <property type="match status" value="2"/>
</dbReference>
<dbReference type="PROSITE" id="PS01186">
    <property type="entry name" value="EGF_2"/>
    <property type="match status" value="1"/>
</dbReference>
<accession>A0ABQ9WM62</accession>
<evidence type="ECO:0000313" key="7">
    <source>
        <dbReference type="Proteomes" id="UP001266305"/>
    </source>
</evidence>
<dbReference type="InterPro" id="IPR050751">
    <property type="entry name" value="ECM_structural_protein"/>
</dbReference>
<evidence type="ECO:0000259" key="5">
    <source>
        <dbReference type="PROSITE" id="PS50026"/>
    </source>
</evidence>
<dbReference type="InterPro" id="IPR001881">
    <property type="entry name" value="EGF-like_Ca-bd_dom"/>
</dbReference>
<dbReference type="Gene3D" id="2.10.25.10">
    <property type="entry name" value="Laminin"/>
    <property type="match status" value="2"/>
</dbReference>
<dbReference type="SMART" id="SM00181">
    <property type="entry name" value="EGF"/>
    <property type="match status" value="2"/>
</dbReference>
<evidence type="ECO:0000256" key="1">
    <source>
        <dbReference type="ARBA" id="ARBA00022536"/>
    </source>
</evidence>
<dbReference type="PROSITE" id="PS01187">
    <property type="entry name" value="EGF_CA"/>
    <property type="match status" value="1"/>
</dbReference>
<keyword evidence="7" id="KW-1185">Reference proteome</keyword>
<feature type="domain" description="EGF-like" evidence="5">
    <location>
        <begin position="61"/>
        <end position="100"/>
    </location>
</feature>
<evidence type="ECO:0000256" key="2">
    <source>
        <dbReference type="ARBA" id="ARBA00022737"/>
    </source>
</evidence>
<keyword evidence="2" id="KW-0677">Repeat</keyword>
<dbReference type="PROSITE" id="PS50026">
    <property type="entry name" value="EGF_3"/>
    <property type="match status" value="1"/>
</dbReference>
<organism evidence="6 7">
    <name type="scientific">Saguinus oedipus</name>
    <name type="common">Cotton-top tamarin</name>
    <name type="synonym">Oedipomidas oedipus</name>
    <dbReference type="NCBI Taxonomy" id="9490"/>
    <lineage>
        <taxon>Eukaryota</taxon>
        <taxon>Metazoa</taxon>
        <taxon>Chordata</taxon>
        <taxon>Craniata</taxon>
        <taxon>Vertebrata</taxon>
        <taxon>Euteleostomi</taxon>
        <taxon>Mammalia</taxon>
        <taxon>Eutheria</taxon>
        <taxon>Euarchontoglires</taxon>
        <taxon>Primates</taxon>
        <taxon>Haplorrhini</taxon>
        <taxon>Platyrrhini</taxon>
        <taxon>Cebidae</taxon>
        <taxon>Callitrichinae</taxon>
        <taxon>Saguinus</taxon>
    </lineage>
</organism>
<dbReference type="InterPro" id="IPR000152">
    <property type="entry name" value="EGF-type_Asp/Asn_hydroxyl_site"/>
</dbReference>
<evidence type="ECO:0000256" key="4">
    <source>
        <dbReference type="PROSITE-ProRule" id="PRU00076"/>
    </source>
</evidence>
<comment type="caution">
    <text evidence="4">Lacks conserved residue(s) required for the propagation of feature annotation.</text>
</comment>
<proteinExistence type="predicted"/>
<comment type="caution">
    <text evidence="6">The sequence shown here is derived from an EMBL/GenBank/DDBJ whole genome shotgun (WGS) entry which is preliminary data.</text>
</comment>
<keyword evidence="1 4" id="KW-0245">EGF-like domain</keyword>
<dbReference type="CDD" id="cd00054">
    <property type="entry name" value="EGF_CA"/>
    <property type="match status" value="2"/>
</dbReference>
<dbReference type="InterPro" id="IPR026823">
    <property type="entry name" value="cEGF"/>
</dbReference>
<dbReference type="Proteomes" id="UP001266305">
    <property type="component" value="Unassembled WGS sequence"/>
</dbReference>
<reference evidence="6 7" key="1">
    <citation type="submission" date="2023-05" db="EMBL/GenBank/DDBJ databases">
        <title>B98-5 Cell Line De Novo Hybrid Assembly: An Optical Mapping Approach.</title>
        <authorList>
            <person name="Kananen K."/>
            <person name="Auerbach J.A."/>
            <person name="Kautto E."/>
            <person name="Blachly J.S."/>
        </authorList>
    </citation>
    <scope>NUCLEOTIDE SEQUENCE [LARGE SCALE GENOMIC DNA]</scope>
    <source>
        <strain evidence="6">B95-8</strain>
        <tissue evidence="6">Cell line</tissue>
    </source>
</reference>
<evidence type="ECO:0000313" key="6">
    <source>
        <dbReference type="EMBL" id="KAK2121793.1"/>
    </source>
</evidence>
<dbReference type="EMBL" id="JASSZA010000001">
    <property type="protein sequence ID" value="KAK2121793.1"/>
    <property type="molecule type" value="Genomic_DNA"/>
</dbReference>
<dbReference type="Pfam" id="PF12662">
    <property type="entry name" value="cEGF"/>
    <property type="match status" value="1"/>
</dbReference>
<dbReference type="PANTHER" id="PTHR24034">
    <property type="entry name" value="EGF-LIKE DOMAIN-CONTAINING PROTEIN"/>
    <property type="match status" value="1"/>
</dbReference>
<name>A0ABQ9WM62_SAGOE</name>
<gene>
    <name evidence="6" type="ORF">P7K49_003179</name>
</gene>
<dbReference type="SUPFAM" id="SSF57196">
    <property type="entry name" value="EGF/Laminin"/>
    <property type="match status" value="2"/>
</dbReference>
<dbReference type="PANTHER" id="PTHR24034:SF97">
    <property type="entry name" value="FIBULIN-1"/>
    <property type="match status" value="1"/>
</dbReference>
<keyword evidence="3" id="KW-1015">Disulfide bond</keyword>
<dbReference type="InterPro" id="IPR018097">
    <property type="entry name" value="EGF_Ca-bd_CS"/>
</dbReference>
<dbReference type="PROSITE" id="PS00010">
    <property type="entry name" value="ASX_HYDROXYL"/>
    <property type="match status" value="1"/>
</dbReference>
<sequence>MEGAQGLPSGQAHCSSPGYVNECQRYPGRLCGHKCENTLGSYLCSCSVGFRLSADGRSCEDINECSSSPCSQECANVYGSYQCYCRRGYQLSDVDGVTCEGADAPVAEGEAPPSLAATQRHSF</sequence>